<reference evidence="1" key="1">
    <citation type="submission" date="2018-02" db="EMBL/GenBank/DDBJ databases">
        <title>Rhizophora mucronata_Transcriptome.</title>
        <authorList>
            <person name="Meera S.P."/>
            <person name="Sreeshan A."/>
            <person name="Augustine A."/>
        </authorList>
    </citation>
    <scope>NUCLEOTIDE SEQUENCE</scope>
    <source>
        <tissue evidence="1">Leaf</tissue>
    </source>
</reference>
<name>A0A2P2NKF5_RHIMU</name>
<evidence type="ECO:0000313" key="1">
    <source>
        <dbReference type="EMBL" id="MBX42979.1"/>
    </source>
</evidence>
<dbReference type="AlphaFoldDB" id="A0A2P2NKF5"/>
<organism evidence="1">
    <name type="scientific">Rhizophora mucronata</name>
    <name type="common">Asiatic mangrove</name>
    <dbReference type="NCBI Taxonomy" id="61149"/>
    <lineage>
        <taxon>Eukaryota</taxon>
        <taxon>Viridiplantae</taxon>
        <taxon>Streptophyta</taxon>
        <taxon>Embryophyta</taxon>
        <taxon>Tracheophyta</taxon>
        <taxon>Spermatophyta</taxon>
        <taxon>Magnoliopsida</taxon>
        <taxon>eudicotyledons</taxon>
        <taxon>Gunneridae</taxon>
        <taxon>Pentapetalae</taxon>
        <taxon>rosids</taxon>
        <taxon>fabids</taxon>
        <taxon>Malpighiales</taxon>
        <taxon>Rhizophoraceae</taxon>
        <taxon>Rhizophora</taxon>
    </lineage>
</organism>
<sequence length="49" mass="5711">MPVFVVFEPHNLGTSYLMSSIIYQRELQTIFGHVACFDQRMTKPDLHVI</sequence>
<protein>
    <submittedName>
        <fullName evidence="1">Uncharacterized protein</fullName>
    </submittedName>
</protein>
<proteinExistence type="predicted"/>
<accession>A0A2P2NKF5</accession>
<dbReference type="EMBL" id="GGEC01062495">
    <property type="protein sequence ID" value="MBX42979.1"/>
    <property type="molecule type" value="Transcribed_RNA"/>
</dbReference>